<dbReference type="Pfam" id="PF13391">
    <property type="entry name" value="HNH_2"/>
    <property type="match status" value="1"/>
</dbReference>
<dbReference type="InterPro" id="IPR003615">
    <property type="entry name" value="HNH_nuc"/>
</dbReference>
<name>A0A0G2JC02_9EURO</name>
<protein>
    <recommendedName>
        <fullName evidence="2">HNH nuclease domain-containing protein</fullName>
    </recommendedName>
</protein>
<feature type="region of interest" description="Disordered" evidence="1">
    <location>
        <begin position="90"/>
        <end position="156"/>
    </location>
</feature>
<evidence type="ECO:0000313" key="3">
    <source>
        <dbReference type="EMBL" id="KKZ68376.1"/>
    </source>
</evidence>
<feature type="compositionally biased region" description="Polar residues" evidence="1">
    <location>
        <begin position="90"/>
        <end position="107"/>
    </location>
</feature>
<feature type="domain" description="HNH nuclease" evidence="2">
    <location>
        <begin position="169"/>
        <end position="244"/>
    </location>
</feature>
<comment type="caution">
    <text evidence="3">The sequence shown here is derived from an EMBL/GenBank/DDBJ whole genome shotgun (WGS) entry which is preliminary data.</text>
</comment>
<dbReference type="EMBL" id="LCZI01000115">
    <property type="protein sequence ID" value="KKZ68376.1"/>
    <property type="molecule type" value="Genomic_DNA"/>
</dbReference>
<evidence type="ECO:0000259" key="2">
    <source>
        <dbReference type="Pfam" id="PF13391"/>
    </source>
</evidence>
<dbReference type="VEuPathDB" id="FungiDB:EMCG_05962"/>
<dbReference type="Proteomes" id="UP000034164">
    <property type="component" value="Unassembled WGS sequence"/>
</dbReference>
<reference evidence="4" key="1">
    <citation type="journal article" date="2015" name="PLoS Genet.">
        <title>The dynamic genome and transcriptome of the human fungal pathogen Blastomyces and close relative Emmonsia.</title>
        <authorList>
            <person name="Munoz J.F."/>
            <person name="Gauthier G.M."/>
            <person name="Desjardins C.A."/>
            <person name="Gallo J.E."/>
            <person name="Holder J."/>
            <person name="Sullivan T.D."/>
            <person name="Marty A.J."/>
            <person name="Carmen J.C."/>
            <person name="Chen Z."/>
            <person name="Ding L."/>
            <person name="Gujja S."/>
            <person name="Magrini V."/>
            <person name="Misas E."/>
            <person name="Mitreva M."/>
            <person name="Priest M."/>
            <person name="Saif S."/>
            <person name="Whiston E.A."/>
            <person name="Young S."/>
            <person name="Zeng Q."/>
            <person name="Goldman W.E."/>
            <person name="Mardis E.R."/>
            <person name="Taylor J.W."/>
            <person name="McEwen J.G."/>
            <person name="Clay O.K."/>
            <person name="Klein B.S."/>
            <person name="Cuomo C.A."/>
        </authorList>
    </citation>
    <scope>NUCLEOTIDE SEQUENCE [LARGE SCALE GENOMIC DNA]</scope>
    <source>
        <strain evidence="4">UAMH 3008</strain>
    </source>
</reference>
<sequence>MDNKKVADDKIGPGVELRDPARLKLLEELQKIFGPVSQKAQASLLLCDLEHLQHLSELSISYVALDYFERGLSDQTVDDIVKKWCQRSRSPSTVSPARSLSVSHSQPKPSPLRRLAVANTETQAPEEQEETEILPPPAKRRRYTSPSSSGESRSRYISDECKNRDSYRCVVTKLAGPLDAAHIVPFFLNKKDERASFFNLLKSLFAQRIEKWKNLLDNGTEFVENMLSLTPTLHRFHSAGLFGLQPIEASLDGKSLKLKFYWLAQRETTSSTMINLMDIPTFPDDVELEDIKICNAKDGHIIKSGEIIELTTSDPEQHPLPNWDLLELQWIMQRLTALKGAADIPDSVLTESEDSGEIFDEELDEWCERNIDEEAIEKAQSSRIDNWIGTQQIQA</sequence>
<evidence type="ECO:0000313" key="4">
    <source>
        <dbReference type="Proteomes" id="UP000034164"/>
    </source>
</evidence>
<accession>A0A0G2JC02</accession>
<evidence type="ECO:0000256" key="1">
    <source>
        <dbReference type="SAM" id="MobiDB-lite"/>
    </source>
</evidence>
<organism evidence="3 4">
    <name type="scientific">[Emmonsia] crescens</name>
    <dbReference type="NCBI Taxonomy" id="73230"/>
    <lineage>
        <taxon>Eukaryota</taxon>
        <taxon>Fungi</taxon>
        <taxon>Dikarya</taxon>
        <taxon>Ascomycota</taxon>
        <taxon>Pezizomycotina</taxon>
        <taxon>Eurotiomycetes</taxon>
        <taxon>Eurotiomycetidae</taxon>
        <taxon>Onygenales</taxon>
        <taxon>Ajellomycetaceae</taxon>
        <taxon>Emergomyces</taxon>
    </lineage>
</organism>
<dbReference type="AlphaFoldDB" id="A0A0G2JC02"/>
<dbReference type="OrthoDB" id="5416097at2759"/>
<gene>
    <name evidence="3" type="ORF">EMCG_05962</name>
</gene>
<proteinExistence type="predicted"/>